<comment type="catalytic activity">
    <reaction evidence="1 10">
        <text>2 D-sedoheptulose 7-phosphate = D-glycero-alpha-D-manno-heptose 7-phosphate + D-glycero-beta-D-manno-heptose 7-phosphate</text>
        <dbReference type="Rhea" id="RHEA:27489"/>
        <dbReference type="ChEBI" id="CHEBI:57483"/>
        <dbReference type="ChEBI" id="CHEBI:60203"/>
        <dbReference type="ChEBI" id="CHEBI:60204"/>
        <dbReference type="EC" id="5.3.1.28"/>
    </reaction>
</comment>
<dbReference type="Pfam" id="PF13580">
    <property type="entry name" value="SIS_2"/>
    <property type="match status" value="1"/>
</dbReference>
<feature type="binding site" evidence="10">
    <location>
        <position position="62"/>
    </location>
    <ligand>
        <name>substrate</name>
    </ligand>
</feature>
<feature type="binding site" evidence="10">
    <location>
        <begin position="117"/>
        <end position="119"/>
    </location>
    <ligand>
        <name>substrate</name>
    </ligand>
</feature>
<evidence type="ECO:0000256" key="3">
    <source>
        <dbReference type="ARBA" id="ARBA00004496"/>
    </source>
</evidence>
<feature type="binding site" evidence="10">
    <location>
        <position position="172"/>
    </location>
    <ligand>
        <name>substrate</name>
    </ligand>
</feature>
<dbReference type="GO" id="GO:0005737">
    <property type="term" value="C:cytoplasm"/>
    <property type="evidence" value="ECO:0007669"/>
    <property type="project" value="UniProtKB-SubCell"/>
</dbReference>
<evidence type="ECO:0000313" key="12">
    <source>
        <dbReference type="Proteomes" id="UP000029558"/>
    </source>
</evidence>
<dbReference type="CDD" id="cd05006">
    <property type="entry name" value="SIS_GmhA"/>
    <property type="match status" value="1"/>
</dbReference>
<dbReference type="GO" id="GO:0008968">
    <property type="term" value="F:D-sedoheptulose 7-phosphate isomerase activity"/>
    <property type="evidence" value="ECO:0007669"/>
    <property type="project" value="UniProtKB-UniRule"/>
</dbReference>
<dbReference type="NCBIfam" id="NF010546">
    <property type="entry name" value="PRK13936.1"/>
    <property type="match status" value="1"/>
</dbReference>
<evidence type="ECO:0000256" key="10">
    <source>
        <dbReference type="HAMAP-Rule" id="MF_00067"/>
    </source>
</evidence>
<dbReference type="GO" id="GO:0097367">
    <property type="term" value="F:carbohydrate derivative binding"/>
    <property type="evidence" value="ECO:0007669"/>
    <property type="project" value="InterPro"/>
</dbReference>
<keyword evidence="5 10" id="KW-0963">Cytoplasm</keyword>
<feature type="binding site" evidence="10">
    <location>
        <position position="62"/>
    </location>
    <ligand>
        <name>Zn(2+)</name>
        <dbReference type="ChEBI" id="CHEBI:29105"/>
    </ligand>
</feature>
<comment type="cofactor">
    <cofactor evidence="10">
        <name>Zn(2+)</name>
        <dbReference type="ChEBI" id="CHEBI:29105"/>
    </cofactor>
    <text evidence="10">Binds 1 zinc ion per subunit.</text>
</comment>
<evidence type="ECO:0000256" key="2">
    <source>
        <dbReference type="ARBA" id="ARBA00003172"/>
    </source>
</evidence>
<feature type="binding site" evidence="10">
    <location>
        <position position="180"/>
    </location>
    <ligand>
        <name>Zn(2+)</name>
        <dbReference type="ChEBI" id="CHEBI:29105"/>
    </ligand>
</feature>
<gene>
    <name evidence="10" type="primary">gmhA</name>
    <name evidence="11" type="ORF">KU39_424</name>
</gene>
<feature type="binding site" evidence="10">
    <location>
        <position position="172"/>
    </location>
    <ligand>
        <name>Zn(2+)</name>
        <dbReference type="ChEBI" id="CHEBI:29105"/>
    </ligand>
</feature>
<keyword evidence="7 10" id="KW-0862">Zinc</keyword>
<comment type="subcellular location">
    <subcellularLocation>
        <location evidence="3 10">Cytoplasm</location>
    </subcellularLocation>
</comment>
<dbReference type="EMBL" id="CP012508">
    <property type="protein sequence ID" value="ALB21608.1"/>
    <property type="molecule type" value="Genomic_DNA"/>
</dbReference>
<feature type="binding site" evidence="10">
    <location>
        <begin position="49"/>
        <end position="51"/>
    </location>
    <ligand>
        <name>substrate</name>
    </ligand>
</feature>
<keyword evidence="6 10" id="KW-0479">Metal-binding</keyword>
<dbReference type="InterPro" id="IPR050099">
    <property type="entry name" value="SIS_GmhA/DiaA_subfam"/>
</dbReference>
<evidence type="ECO:0000256" key="4">
    <source>
        <dbReference type="ARBA" id="ARBA00009894"/>
    </source>
</evidence>
<dbReference type="InterPro" id="IPR046348">
    <property type="entry name" value="SIS_dom_sf"/>
</dbReference>
<name>A0A1L6TGT6_PISSA</name>
<comment type="miscellaneous">
    <text evidence="10">The reaction produces a racemic mixture of D-glycero-alpha-D-manno-heptose 7-phosphate and D-glycero-beta-D-manno-heptose 7-phosphate.</text>
</comment>
<comment type="similarity">
    <text evidence="4 10">Belongs to the SIS family. GmhA subfamily.</text>
</comment>
<keyword evidence="8 10" id="KW-0413">Isomerase</keyword>
<accession>A0A1L6TGT6</accession>
<dbReference type="Gene3D" id="3.40.50.10490">
    <property type="entry name" value="Glucose-6-phosphate isomerase like protein, domain 1"/>
    <property type="match status" value="1"/>
</dbReference>
<evidence type="ECO:0000256" key="6">
    <source>
        <dbReference type="ARBA" id="ARBA00022723"/>
    </source>
</evidence>
<reference evidence="11 12" key="1">
    <citation type="journal article" date="2014" name="Genome Announc.">
        <title>Comparative Genome Analysis of Two Isolates of the Fish Pathogen Piscirickettsia salmonis from Different Hosts Reveals Major Differences in Virulence-Associated Secretion Systems.</title>
        <authorList>
            <person name="Bohle H."/>
            <person name="Henriquez P."/>
            <person name="Grothusen H."/>
            <person name="Navas E."/>
            <person name="Sandoval A."/>
            <person name="Bustamante F."/>
            <person name="Bustos P."/>
            <person name="Mancilla M."/>
        </authorList>
    </citation>
    <scope>NUCLEOTIDE SEQUENCE [LARGE SCALE GENOMIC DNA]</scope>
    <source>
        <strain evidence="12">B1-32597</strain>
    </source>
</reference>
<feature type="binding site" evidence="10">
    <location>
        <begin position="91"/>
        <end position="92"/>
    </location>
    <ligand>
        <name>substrate</name>
    </ligand>
</feature>
<dbReference type="Proteomes" id="UP000029558">
    <property type="component" value="Chromosome"/>
</dbReference>
<comment type="function">
    <text evidence="2 10">Catalyzes the isomerization of sedoheptulose 7-phosphate in D-glycero-D-manno-heptose 7-phosphate.</text>
</comment>
<dbReference type="PANTHER" id="PTHR30390">
    <property type="entry name" value="SEDOHEPTULOSE 7-PHOSPHATE ISOMERASE / DNAA INITIATOR-ASSOCIATING FACTOR FOR REPLICATION INITIATION"/>
    <property type="match status" value="1"/>
</dbReference>
<dbReference type="RefSeq" id="WP_017378352.1">
    <property type="nucleotide sequence ID" value="NZ_CP012508.1"/>
</dbReference>
<dbReference type="HAMAP" id="MF_00067">
    <property type="entry name" value="GmhA"/>
    <property type="match status" value="1"/>
</dbReference>
<dbReference type="InterPro" id="IPR001347">
    <property type="entry name" value="SIS_dom"/>
</dbReference>
<dbReference type="PROSITE" id="PS51464">
    <property type="entry name" value="SIS"/>
    <property type="match status" value="1"/>
</dbReference>
<dbReference type="OrthoDB" id="9810929at2"/>
<keyword evidence="9 10" id="KW-0119">Carbohydrate metabolism</keyword>
<comment type="pathway">
    <text evidence="10">Carbohydrate biosynthesis; D-glycero-D-manno-heptose 7-phosphate biosynthesis; D-glycero-alpha-D-manno-heptose 7-phosphate and D-glycero-beta-D-manno-heptose 7-phosphate from sedoheptulose 7-phosphate: step 1/1.</text>
</comment>
<evidence type="ECO:0000256" key="1">
    <source>
        <dbReference type="ARBA" id="ARBA00000348"/>
    </source>
</evidence>
<dbReference type="GO" id="GO:2001061">
    <property type="term" value="P:D-glycero-D-manno-heptose 7-phosphate biosynthetic process"/>
    <property type="evidence" value="ECO:0007669"/>
    <property type="project" value="UniProtKB-UniPathway"/>
</dbReference>
<evidence type="ECO:0000256" key="7">
    <source>
        <dbReference type="ARBA" id="ARBA00022833"/>
    </source>
</evidence>
<feature type="binding site" evidence="10">
    <location>
        <position position="122"/>
    </location>
    <ligand>
        <name>substrate</name>
    </ligand>
</feature>
<proteinExistence type="inferred from homology"/>
<dbReference type="GO" id="GO:0005975">
    <property type="term" value="P:carbohydrate metabolic process"/>
    <property type="evidence" value="ECO:0007669"/>
    <property type="project" value="UniProtKB-UniRule"/>
</dbReference>
<evidence type="ECO:0000313" key="11">
    <source>
        <dbReference type="EMBL" id="ALB21608.1"/>
    </source>
</evidence>
<dbReference type="EC" id="5.3.1.28" evidence="10"/>
<protein>
    <recommendedName>
        <fullName evidence="10">Phosphoheptose isomerase</fullName>
        <ecNumber evidence="10">5.3.1.28</ecNumber>
    </recommendedName>
    <alternativeName>
        <fullName evidence="10">Sedoheptulose 7-phosphate isomerase</fullName>
    </alternativeName>
</protein>
<dbReference type="InterPro" id="IPR035461">
    <property type="entry name" value="GmhA/DiaA"/>
</dbReference>
<dbReference type="PANTHER" id="PTHR30390:SF6">
    <property type="entry name" value="DNAA INITIATOR-ASSOCIATING PROTEIN DIAA"/>
    <property type="match status" value="1"/>
</dbReference>
<evidence type="ECO:0000256" key="5">
    <source>
        <dbReference type="ARBA" id="ARBA00022490"/>
    </source>
</evidence>
<dbReference type="GO" id="GO:0008270">
    <property type="term" value="F:zinc ion binding"/>
    <property type="evidence" value="ECO:0007669"/>
    <property type="project" value="UniProtKB-UniRule"/>
</dbReference>
<dbReference type="AlphaFoldDB" id="A0A1L6TGT6"/>
<dbReference type="SUPFAM" id="SSF53697">
    <property type="entry name" value="SIS domain"/>
    <property type="match status" value="1"/>
</dbReference>
<comment type="subunit">
    <text evidence="10">Homotetramer.</text>
</comment>
<feature type="binding site" evidence="10">
    <location>
        <position position="58"/>
    </location>
    <ligand>
        <name>Zn(2+)</name>
        <dbReference type="ChEBI" id="CHEBI:29105"/>
    </ligand>
</feature>
<organism evidence="11 12">
    <name type="scientific">Piscirickettsia salmonis</name>
    <dbReference type="NCBI Taxonomy" id="1238"/>
    <lineage>
        <taxon>Bacteria</taxon>
        <taxon>Pseudomonadati</taxon>
        <taxon>Pseudomonadota</taxon>
        <taxon>Gammaproteobacteria</taxon>
        <taxon>Thiotrichales</taxon>
        <taxon>Piscirickettsiaceae</taxon>
        <taxon>Piscirickettsia</taxon>
    </lineage>
</organism>
<evidence type="ECO:0000256" key="9">
    <source>
        <dbReference type="ARBA" id="ARBA00023277"/>
    </source>
</evidence>
<dbReference type="InterPro" id="IPR004515">
    <property type="entry name" value="Phosphoheptose_Isoase"/>
</dbReference>
<sequence>MIERIEQQFHESMATKEQALAELPTIIAGAAVLIVQALIDGHKVLACGNGGSAGDAQHFSSEMLNRYERERPELPAIALTTDTSTLTAIANDYDYNQVFSKQVRALGNNGDILLAYTTSGNSKNILTAITTAQERNIKVIAITGRDGGEVARLLSEEDLEIRVSANKTARIQETHLLITHCLCDSIDNTLFGSD</sequence>
<evidence type="ECO:0000256" key="8">
    <source>
        <dbReference type="ARBA" id="ARBA00023235"/>
    </source>
</evidence>